<keyword evidence="3" id="KW-1185">Reference proteome</keyword>
<dbReference type="InterPro" id="IPR036927">
    <property type="entry name" value="Cyt_c_oxase-like_su1_sf"/>
</dbReference>
<feature type="transmembrane region" description="Helical" evidence="1">
    <location>
        <begin position="56"/>
        <end position="77"/>
    </location>
</feature>
<keyword evidence="1" id="KW-0472">Membrane</keyword>
<feature type="transmembrane region" description="Helical" evidence="1">
    <location>
        <begin position="150"/>
        <end position="173"/>
    </location>
</feature>
<dbReference type="NCBIfam" id="TIGR03777">
    <property type="entry name" value="RPE4"/>
    <property type="match status" value="1"/>
</dbReference>
<feature type="transmembrane region" description="Helical" evidence="1">
    <location>
        <begin position="491"/>
        <end position="515"/>
    </location>
</feature>
<accession>A0A0C2RAB5</accession>
<feature type="transmembrane region" description="Helical" evidence="1">
    <location>
        <begin position="452"/>
        <end position="471"/>
    </location>
</feature>
<dbReference type="RefSeq" id="WP_041078068.1">
    <property type="nucleotide sequence ID" value="NZ_JWSW01000007.1"/>
</dbReference>
<feature type="transmembrane region" description="Helical" evidence="1">
    <location>
        <begin position="360"/>
        <end position="381"/>
    </location>
</feature>
<feature type="transmembrane region" description="Helical" evidence="1">
    <location>
        <begin position="227"/>
        <end position="251"/>
    </location>
</feature>
<feature type="transmembrane region" description="Helical" evidence="1">
    <location>
        <begin position="387"/>
        <end position="408"/>
    </location>
</feature>
<keyword evidence="1" id="KW-0812">Transmembrane</keyword>
<reference evidence="2 3" key="1">
    <citation type="submission" date="2014-12" db="EMBL/GenBank/DDBJ databases">
        <title>Whole genome sequence of Candidatus Rickettsia asemboensis strain NMRCii isolated from cat fleas in west Kenya.</title>
        <authorList>
            <person name="Jima D."/>
            <person name="Luce-Fedrow A."/>
            <person name="Yang Y."/>
            <person name="Maina A.N."/>
            <person name="Snesrud E.C."/>
            <person name="Jarman R.G."/>
            <person name="Richards A.L."/>
            <person name="Hang J."/>
        </authorList>
    </citation>
    <scope>NUCLEOTIDE SEQUENCE [LARGE SCALE GENOMIC DNA]</scope>
    <source>
        <strain evidence="2 3">NMRCii</strain>
    </source>
</reference>
<gene>
    <name evidence="2" type="ORF">SB78_01590</name>
</gene>
<dbReference type="EMBL" id="JWSW01000007">
    <property type="protein sequence ID" value="KIJ89103.1"/>
    <property type="molecule type" value="Genomic_DNA"/>
</dbReference>
<dbReference type="Proteomes" id="UP000031952">
    <property type="component" value="Unassembled WGS sequence"/>
</dbReference>
<sequence>MNSIGQLQNNSLTISWLKLGILSLGFAGLYSIILVVLRTPQLADFFPNPHIFKSALIIHVNLSVLIWLLSITASVWGRETSLRGEAKPRRGNLRNFVLLHEIATLSTFARNDVLRFYPKLAFLATLLIAISPIVGHNPVMNNYIPMLENIVFILGLSLFGVTLLLYAISVLYFFDWVNLNSLINFTILSTIIMFILSFVCFGCSYNGLQNIIQIIPIEIEFYYELLFWSGGHLLQFIYTQILIFIWVVLFQKLIGRELKFQKFYLFLLYLNFVFGILIVCGHISYDIIDGSFKEFYTNHMKYLGGIAPVLCLIGMGFEFLGYCYVPLCHSRESGNLEKKEWIPASAGMTLRADDRVIKTILLCSIILFLLGGFIAMNITGINAVIPAHYHGSIVGISIACMGYSAMLFRGLTTESIENKTVYYILDTVVKPGDDKDIDSRFRGNDIHYSMTFAVYLLTFGQILHILGLAFAGGYGVIRKDPNSVMPMSAKLLMGMMGGEGLIAIVGGLMFVYICVKVMFFKSIKLEHE</sequence>
<feature type="transmembrane region" description="Helical" evidence="1">
    <location>
        <begin position="305"/>
        <end position="325"/>
    </location>
</feature>
<protein>
    <recommendedName>
        <fullName evidence="4">Cytochrome C oxidase subunit I</fullName>
    </recommendedName>
</protein>
<name>A0A0C2RAB5_9RICK</name>
<organism evidence="2 3">
    <name type="scientific">Rickettsia asembonensis</name>
    <dbReference type="NCBI Taxonomy" id="1068590"/>
    <lineage>
        <taxon>Bacteria</taxon>
        <taxon>Pseudomonadati</taxon>
        <taxon>Pseudomonadota</taxon>
        <taxon>Alphaproteobacteria</taxon>
        <taxon>Rickettsiales</taxon>
        <taxon>Rickettsiaceae</taxon>
        <taxon>Rickettsieae</taxon>
        <taxon>Rickettsia</taxon>
        <taxon>spotted fever group</taxon>
    </lineage>
</organism>
<proteinExistence type="predicted"/>
<evidence type="ECO:0000313" key="2">
    <source>
        <dbReference type="EMBL" id="KIJ89103.1"/>
    </source>
</evidence>
<evidence type="ECO:0000256" key="1">
    <source>
        <dbReference type="SAM" id="Phobius"/>
    </source>
</evidence>
<dbReference type="InterPro" id="IPR022439">
    <property type="entry name" value="RPE4"/>
</dbReference>
<dbReference type="AlphaFoldDB" id="A0A0C2RAB5"/>
<comment type="caution">
    <text evidence="2">The sequence shown here is derived from an EMBL/GenBank/DDBJ whole genome shotgun (WGS) entry which is preliminary data.</text>
</comment>
<evidence type="ECO:0008006" key="4">
    <source>
        <dbReference type="Google" id="ProtNLM"/>
    </source>
</evidence>
<dbReference type="SUPFAM" id="SSF81442">
    <property type="entry name" value="Cytochrome c oxidase subunit I-like"/>
    <property type="match status" value="1"/>
</dbReference>
<feature type="transmembrane region" description="Helical" evidence="1">
    <location>
        <begin position="263"/>
        <end position="285"/>
    </location>
</feature>
<feature type="transmembrane region" description="Helical" evidence="1">
    <location>
        <begin position="12"/>
        <end position="36"/>
    </location>
</feature>
<feature type="transmembrane region" description="Helical" evidence="1">
    <location>
        <begin position="120"/>
        <end position="138"/>
    </location>
</feature>
<evidence type="ECO:0000313" key="3">
    <source>
        <dbReference type="Proteomes" id="UP000031952"/>
    </source>
</evidence>
<keyword evidence="1" id="KW-1133">Transmembrane helix</keyword>
<dbReference type="Gene3D" id="1.20.210.10">
    <property type="entry name" value="Cytochrome c oxidase-like, subunit I domain"/>
    <property type="match status" value="2"/>
</dbReference>
<feature type="transmembrane region" description="Helical" evidence="1">
    <location>
        <begin position="185"/>
        <end position="207"/>
    </location>
</feature>